<evidence type="ECO:0008006" key="3">
    <source>
        <dbReference type="Google" id="ProtNLM"/>
    </source>
</evidence>
<evidence type="ECO:0000256" key="1">
    <source>
        <dbReference type="SAM" id="Phobius"/>
    </source>
</evidence>
<keyword evidence="1" id="KW-0812">Transmembrane</keyword>
<proteinExistence type="predicted"/>
<keyword evidence="1" id="KW-0472">Membrane</keyword>
<protein>
    <recommendedName>
        <fullName evidence="3">MetS family NSS transporter small subunit</fullName>
    </recommendedName>
</protein>
<organism evidence="2">
    <name type="scientific">uncultured Rubrobacteraceae bacterium</name>
    <dbReference type="NCBI Taxonomy" id="349277"/>
    <lineage>
        <taxon>Bacteria</taxon>
        <taxon>Bacillati</taxon>
        <taxon>Actinomycetota</taxon>
        <taxon>Rubrobacteria</taxon>
        <taxon>Rubrobacterales</taxon>
        <taxon>Rubrobacteraceae</taxon>
        <taxon>environmental samples</taxon>
    </lineage>
</organism>
<dbReference type="AlphaFoldDB" id="A0A6J4NHS6"/>
<keyword evidence="1" id="KW-1133">Transmembrane helix</keyword>
<accession>A0A6J4NHS6</accession>
<sequence>MNAGALIMLLIGAIGLWGGLVLFIRHYFAAVRREAEAGDPDEA</sequence>
<dbReference type="NCBIfam" id="NF033493">
    <property type="entry name" value="MetS_like_NSS"/>
    <property type="match status" value="1"/>
</dbReference>
<evidence type="ECO:0000313" key="2">
    <source>
        <dbReference type="EMBL" id="CAA9388191.1"/>
    </source>
</evidence>
<dbReference type="EMBL" id="CADCUV010000022">
    <property type="protein sequence ID" value="CAA9388191.1"/>
    <property type="molecule type" value="Genomic_DNA"/>
</dbReference>
<name>A0A6J4NHS6_9ACTN</name>
<reference evidence="2" key="1">
    <citation type="submission" date="2020-02" db="EMBL/GenBank/DDBJ databases">
        <authorList>
            <person name="Meier V. D."/>
        </authorList>
    </citation>
    <scope>NUCLEOTIDE SEQUENCE</scope>
    <source>
        <strain evidence="2">AVDCRST_MAG22</strain>
    </source>
</reference>
<gene>
    <name evidence="2" type="ORF">AVDCRST_MAG22-411</name>
</gene>
<feature type="transmembrane region" description="Helical" evidence="1">
    <location>
        <begin position="6"/>
        <end position="24"/>
    </location>
</feature>